<feature type="region of interest" description="Disordered" evidence="2">
    <location>
        <begin position="185"/>
        <end position="227"/>
    </location>
</feature>
<feature type="coiled-coil region" evidence="1">
    <location>
        <begin position="148"/>
        <end position="182"/>
    </location>
</feature>
<keyword evidence="4" id="KW-1185">Reference proteome</keyword>
<evidence type="ECO:0000256" key="2">
    <source>
        <dbReference type="SAM" id="MobiDB-lite"/>
    </source>
</evidence>
<sequence>MELPESVPPPAPLSEKKENVTPINPKIAELAESRQELVSRIQNLKQDLQNWRMKLDTQVKVYRDSRILSLIDCVNVFLFSVGNSRLRQKKVDAVLVTLVIHIRVGQKRQNCLDVAINSDQNLSLHLNSVNLILESSDMIQYNPFLVFLQELSELKKSLNTEVDQLRTEFQELRTTLQQQQEDVAASLKNLGDDVGEPKELGGTRDVEANKSVDQDSPKDEGKATHQS</sequence>
<accession>A0A8X9A8D5</accession>
<feature type="compositionally biased region" description="Pro residues" evidence="2">
    <location>
        <begin position="1"/>
        <end position="12"/>
    </location>
</feature>
<reference evidence="3" key="1">
    <citation type="submission" date="2018-01" db="EMBL/GenBank/DDBJ databases">
        <authorList>
            <person name="Mao J.F."/>
        </authorList>
    </citation>
    <scope>NUCLEOTIDE SEQUENCE</scope>
    <source>
        <strain evidence="3">Huo1</strain>
        <tissue evidence="3">Leaf</tissue>
    </source>
</reference>
<keyword evidence="1" id="KW-0175">Coiled coil</keyword>
<dbReference type="EMBL" id="PNBA02000002">
    <property type="protein sequence ID" value="KAG6432118.1"/>
    <property type="molecule type" value="Genomic_DNA"/>
</dbReference>
<gene>
    <name evidence="3" type="ORF">SASPL_103692</name>
</gene>
<organism evidence="3">
    <name type="scientific">Salvia splendens</name>
    <name type="common">Scarlet sage</name>
    <dbReference type="NCBI Taxonomy" id="180675"/>
    <lineage>
        <taxon>Eukaryota</taxon>
        <taxon>Viridiplantae</taxon>
        <taxon>Streptophyta</taxon>
        <taxon>Embryophyta</taxon>
        <taxon>Tracheophyta</taxon>
        <taxon>Spermatophyta</taxon>
        <taxon>Magnoliopsida</taxon>
        <taxon>eudicotyledons</taxon>
        <taxon>Gunneridae</taxon>
        <taxon>Pentapetalae</taxon>
        <taxon>asterids</taxon>
        <taxon>lamiids</taxon>
        <taxon>Lamiales</taxon>
        <taxon>Lamiaceae</taxon>
        <taxon>Nepetoideae</taxon>
        <taxon>Mentheae</taxon>
        <taxon>Salviinae</taxon>
        <taxon>Salvia</taxon>
        <taxon>Salvia subgen. Calosphace</taxon>
        <taxon>core Calosphace</taxon>
    </lineage>
</organism>
<protein>
    <submittedName>
        <fullName evidence="3">Uncharacterized protein</fullName>
    </submittedName>
</protein>
<feature type="coiled-coil region" evidence="1">
    <location>
        <begin position="27"/>
        <end position="61"/>
    </location>
</feature>
<dbReference type="PANTHER" id="PTHR34681:SF2">
    <property type="entry name" value="UVEAL AUTOANTIGEN WITH COILED-COIL_ANKYRIN"/>
    <property type="match status" value="1"/>
</dbReference>
<evidence type="ECO:0000256" key="1">
    <source>
        <dbReference type="SAM" id="Coils"/>
    </source>
</evidence>
<reference evidence="3" key="2">
    <citation type="submission" date="2020-08" db="EMBL/GenBank/DDBJ databases">
        <title>Plant Genome Project.</title>
        <authorList>
            <person name="Zhang R.-G."/>
        </authorList>
    </citation>
    <scope>NUCLEOTIDE SEQUENCE</scope>
    <source>
        <strain evidence="3">Huo1</strain>
        <tissue evidence="3">Leaf</tissue>
    </source>
</reference>
<dbReference type="AlphaFoldDB" id="A0A8X9A8D5"/>
<feature type="region of interest" description="Disordered" evidence="2">
    <location>
        <begin position="1"/>
        <end position="20"/>
    </location>
</feature>
<evidence type="ECO:0000313" key="3">
    <source>
        <dbReference type="EMBL" id="KAG6432118.1"/>
    </source>
</evidence>
<dbReference type="Proteomes" id="UP000298416">
    <property type="component" value="Unassembled WGS sequence"/>
</dbReference>
<proteinExistence type="predicted"/>
<dbReference type="PANTHER" id="PTHR34681">
    <property type="entry name" value="UVEAL AUTOANTIGEN WITH COILED-COIL/ANKYRIN"/>
    <property type="match status" value="1"/>
</dbReference>
<evidence type="ECO:0000313" key="4">
    <source>
        <dbReference type="Proteomes" id="UP000298416"/>
    </source>
</evidence>
<name>A0A8X9A8D5_SALSN</name>
<comment type="caution">
    <text evidence="3">The sequence shown here is derived from an EMBL/GenBank/DDBJ whole genome shotgun (WGS) entry which is preliminary data.</text>
</comment>
<feature type="compositionally biased region" description="Basic and acidic residues" evidence="2">
    <location>
        <begin position="195"/>
        <end position="227"/>
    </location>
</feature>